<evidence type="ECO:0000313" key="1">
    <source>
        <dbReference type="EMBL" id="EMJ96658.1"/>
    </source>
</evidence>
<accession>M6D5Y0</accession>
<dbReference type="Proteomes" id="UP000011988">
    <property type="component" value="Unassembled WGS sequence"/>
</dbReference>
<organism evidence="1 2">
    <name type="scientific">Leptospira alstonii serovar Sichuan str. 79601</name>
    <dbReference type="NCBI Taxonomy" id="1218565"/>
    <lineage>
        <taxon>Bacteria</taxon>
        <taxon>Pseudomonadati</taxon>
        <taxon>Spirochaetota</taxon>
        <taxon>Spirochaetia</taxon>
        <taxon>Leptospirales</taxon>
        <taxon>Leptospiraceae</taxon>
        <taxon>Leptospira</taxon>
    </lineage>
</organism>
<proteinExistence type="predicted"/>
<dbReference type="EMBL" id="ANIK01000016">
    <property type="protein sequence ID" value="EMJ96658.1"/>
    <property type="molecule type" value="Genomic_DNA"/>
</dbReference>
<sequence length="52" mass="6235">MLISLQSLSHRFKPNSRYFNRFFCRENSSLDKILILFVFQPAVENLCSWLPK</sequence>
<name>M6D5Y0_9LEPT</name>
<evidence type="ECO:0000313" key="2">
    <source>
        <dbReference type="Proteomes" id="UP000011988"/>
    </source>
</evidence>
<protein>
    <submittedName>
        <fullName evidence="1">Uncharacterized protein</fullName>
    </submittedName>
</protein>
<gene>
    <name evidence="1" type="ORF">LEP1GSC194_4208</name>
</gene>
<dbReference type="AlphaFoldDB" id="M6D5Y0"/>
<comment type="caution">
    <text evidence="1">The sequence shown here is derived from an EMBL/GenBank/DDBJ whole genome shotgun (WGS) entry which is preliminary data.</text>
</comment>
<reference evidence="1 2" key="1">
    <citation type="submission" date="2013-01" db="EMBL/GenBank/DDBJ databases">
        <authorList>
            <person name="Harkins D.M."/>
            <person name="Durkin A.S."/>
            <person name="Brinkac L.M."/>
            <person name="Haft D.H."/>
            <person name="Selengut J.D."/>
            <person name="Sanka R."/>
            <person name="DePew J."/>
            <person name="Purushe J."/>
            <person name="Galloway R.L."/>
            <person name="Vinetz J.M."/>
            <person name="Sutton G.G."/>
            <person name="Nierman W.C."/>
            <person name="Fouts D.E."/>
        </authorList>
    </citation>
    <scope>NUCLEOTIDE SEQUENCE [LARGE SCALE GENOMIC DNA]</scope>
    <source>
        <strain evidence="1 2">79601</strain>
    </source>
</reference>